<name>A0ABS4ZHD9_9MICO</name>
<dbReference type="RefSeq" id="WP_165131566.1">
    <property type="nucleotide sequence ID" value="NZ_CP049253.1"/>
</dbReference>
<reference evidence="1 2" key="1">
    <citation type="submission" date="2021-03" db="EMBL/GenBank/DDBJ databases">
        <title>Sequencing the genomes of 1000 actinobacteria strains.</title>
        <authorList>
            <person name="Klenk H.-P."/>
        </authorList>
    </citation>
    <scope>NUCLEOTIDE SEQUENCE [LARGE SCALE GENOMIC DNA]</scope>
    <source>
        <strain evidence="1 2">DSM 24221</strain>
    </source>
</reference>
<gene>
    <name evidence="1" type="ORF">JOF34_000487</name>
</gene>
<evidence type="ECO:0000313" key="1">
    <source>
        <dbReference type="EMBL" id="MBP2435901.1"/>
    </source>
</evidence>
<sequence length="52" mass="5645">MSAGIPEDYQARPTYAPGGVNIEALPDGADYKHLLFNNEDGTLHTARPDDTE</sequence>
<protein>
    <submittedName>
        <fullName evidence="1">Uncharacterized protein</fullName>
    </submittedName>
</protein>
<evidence type="ECO:0000313" key="2">
    <source>
        <dbReference type="Proteomes" id="UP001519362"/>
    </source>
</evidence>
<accession>A0ABS4ZHD9</accession>
<dbReference type="EMBL" id="JAGIOL010000001">
    <property type="protein sequence ID" value="MBP2435901.1"/>
    <property type="molecule type" value="Genomic_DNA"/>
</dbReference>
<proteinExistence type="predicted"/>
<organism evidence="1 2">
    <name type="scientific">Microbacterium amylolyticum</name>
    <dbReference type="NCBI Taxonomy" id="936337"/>
    <lineage>
        <taxon>Bacteria</taxon>
        <taxon>Bacillati</taxon>
        <taxon>Actinomycetota</taxon>
        <taxon>Actinomycetes</taxon>
        <taxon>Micrococcales</taxon>
        <taxon>Microbacteriaceae</taxon>
        <taxon>Microbacterium</taxon>
    </lineage>
</organism>
<dbReference type="Proteomes" id="UP001519362">
    <property type="component" value="Unassembled WGS sequence"/>
</dbReference>
<comment type="caution">
    <text evidence="1">The sequence shown here is derived from an EMBL/GenBank/DDBJ whole genome shotgun (WGS) entry which is preliminary data.</text>
</comment>
<keyword evidence="2" id="KW-1185">Reference proteome</keyword>